<evidence type="ECO:0000313" key="1">
    <source>
        <dbReference type="EMBL" id="CRK34270.1"/>
    </source>
</evidence>
<proteinExistence type="predicted"/>
<dbReference type="Proteomes" id="UP000044602">
    <property type="component" value="Unassembled WGS sequence"/>
</dbReference>
<sequence>MARFYEGLKDV</sequence>
<name>A0A0G4MJP7_VERLO</name>
<reference evidence="1 2" key="1">
    <citation type="submission" date="2015-05" db="EMBL/GenBank/DDBJ databases">
        <authorList>
            <person name="Wang D.B."/>
            <person name="Wang M."/>
        </authorList>
    </citation>
    <scope>NUCLEOTIDE SEQUENCE [LARGE SCALE GENOMIC DNA]</scope>
    <source>
        <strain evidence="1">VL1</strain>
    </source>
</reference>
<dbReference type="EMBL" id="CVQH01022960">
    <property type="protein sequence ID" value="CRK34270.1"/>
    <property type="molecule type" value="Genomic_DNA"/>
</dbReference>
<gene>
    <name evidence="1" type="ORF">BN1708_019469</name>
</gene>
<keyword evidence="2" id="KW-1185">Reference proteome</keyword>
<organism evidence="1 2">
    <name type="scientific">Verticillium longisporum</name>
    <name type="common">Verticillium dahliae var. longisporum</name>
    <dbReference type="NCBI Taxonomy" id="100787"/>
    <lineage>
        <taxon>Eukaryota</taxon>
        <taxon>Fungi</taxon>
        <taxon>Dikarya</taxon>
        <taxon>Ascomycota</taxon>
        <taxon>Pezizomycotina</taxon>
        <taxon>Sordariomycetes</taxon>
        <taxon>Hypocreomycetidae</taxon>
        <taxon>Glomerellales</taxon>
        <taxon>Plectosphaerellaceae</taxon>
        <taxon>Verticillium</taxon>
    </lineage>
</organism>
<feature type="non-terminal residue" evidence="1">
    <location>
        <position position="11"/>
    </location>
</feature>
<protein>
    <submittedName>
        <fullName evidence="1">Uncharacterized protein</fullName>
    </submittedName>
</protein>
<accession>A0A0G4MJP7</accession>
<evidence type="ECO:0000313" key="2">
    <source>
        <dbReference type="Proteomes" id="UP000044602"/>
    </source>
</evidence>